<dbReference type="AlphaFoldDB" id="A0A1X4JM47"/>
<dbReference type="Proteomes" id="UP000193588">
    <property type="component" value="Unassembled WGS sequence"/>
</dbReference>
<protein>
    <submittedName>
        <fullName evidence="1">Uncharacterized protein</fullName>
    </submittedName>
</protein>
<evidence type="ECO:0000313" key="1">
    <source>
        <dbReference type="EMBL" id="OSP89733.1"/>
    </source>
</evidence>
<organism evidence="1 2">
    <name type="scientific">Weissella cibaria</name>
    <dbReference type="NCBI Taxonomy" id="137591"/>
    <lineage>
        <taxon>Bacteria</taxon>
        <taxon>Bacillati</taxon>
        <taxon>Bacillota</taxon>
        <taxon>Bacilli</taxon>
        <taxon>Lactobacillales</taxon>
        <taxon>Lactobacillaceae</taxon>
        <taxon>Weissella</taxon>
    </lineage>
</organism>
<dbReference type="RefSeq" id="WP_085638200.1">
    <property type="nucleotide sequence ID" value="NZ_NDXJ01000005.1"/>
</dbReference>
<comment type="caution">
    <text evidence="1">The sequence shown here is derived from an EMBL/GenBank/DDBJ whole genome shotgun (WGS) entry which is preliminary data.</text>
</comment>
<accession>A0A1X4JM47</accession>
<evidence type="ECO:0000313" key="2">
    <source>
        <dbReference type="Proteomes" id="UP000193588"/>
    </source>
</evidence>
<dbReference type="EMBL" id="NDXJ01000005">
    <property type="protein sequence ID" value="OSP89733.1"/>
    <property type="molecule type" value="Genomic_DNA"/>
</dbReference>
<name>A0A1X4JM47_9LACO</name>
<gene>
    <name evidence="1" type="ORF">B9D04_04230</name>
</gene>
<sequence length="98" mass="11347">MNWIPQLLAISNGDLTTPEVTQHARYLWKNTVSDPYLLDDGSSFSNIEVLIRYLHVGREYLTSLMDVADANNERYIEVRGHVLSLNTNSDYQKFRSRV</sequence>
<reference evidence="1 2" key="1">
    <citation type="submission" date="2017-04" db="EMBL/GenBank/DDBJ databases">
        <title>The genome sequence of Weissella cibaria isolated from wild Drosophila.</title>
        <authorList>
            <person name="Ricks N.J."/>
            <person name="Carroll C."/>
            <person name="Walters A."/>
            <person name="Newell P.D."/>
            <person name="Chaston J.M."/>
        </authorList>
    </citation>
    <scope>NUCLEOTIDE SEQUENCE [LARGE SCALE GENOMIC DNA]</scope>
    <source>
        <strain evidence="1 2">DmW_103</strain>
    </source>
</reference>
<proteinExistence type="predicted"/>